<feature type="region of interest" description="Disordered" evidence="18">
    <location>
        <begin position="1"/>
        <end position="22"/>
    </location>
</feature>
<dbReference type="GO" id="GO:0005886">
    <property type="term" value="C:plasma membrane"/>
    <property type="evidence" value="ECO:0007669"/>
    <property type="project" value="UniProtKB-SubCell"/>
</dbReference>
<name>A0A6M2BNY1_9GAMM</name>
<dbReference type="InterPro" id="IPR003594">
    <property type="entry name" value="HATPase_dom"/>
</dbReference>
<evidence type="ECO:0000256" key="18">
    <source>
        <dbReference type="SAM" id="MobiDB-lite"/>
    </source>
</evidence>
<evidence type="ECO:0000256" key="4">
    <source>
        <dbReference type="ARBA" id="ARBA00019665"/>
    </source>
</evidence>
<reference evidence="21 22" key="1">
    <citation type="journal article" date="2014" name="Int. J. Syst. Evol. Microbiol.">
        <title>Solimonas terrae sp. nov., isolated from soil.</title>
        <authorList>
            <person name="Kim S.J."/>
            <person name="Moon J.Y."/>
            <person name="Weon H.Y."/>
            <person name="Ahn J.H."/>
            <person name="Chen W.M."/>
            <person name="Kwon S.W."/>
        </authorList>
    </citation>
    <scope>NUCLEOTIDE SEQUENCE [LARGE SCALE GENOMIC DNA]</scope>
    <source>
        <strain evidence="21 22">KIS83-12</strain>
    </source>
</reference>
<dbReference type="GO" id="GO:0000155">
    <property type="term" value="F:phosphorelay sensor kinase activity"/>
    <property type="evidence" value="ECO:0007669"/>
    <property type="project" value="InterPro"/>
</dbReference>
<dbReference type="PROSITE" id="PS50109">
    <property type="entry name" value="HIS_KIN"/>
    <property type="match status" value="1"/>
</dbReference>
<keyword evidence="11" id="KW-0547">Nucleotide-binding</keyword>
<evidence type="ECO:0000256" key="9">
    <source>
        <dbReference type="ARBA" id="ARBA00022679"/>
    </source>
</evidence>
<dbReference type="PANTHER" id="PTHR45453:SF1">
    <property type="entry name" value="PHOSPHATE REGULON SENSOR PROTEIN PHOR"/>
    <property type="match status" value="1"/>
</dbReference>
<evidence type="ECO:0000256" key="14">
    <source>
        <dbReference type="ARBA" id="ARBA00022989"/>
    </source>
</evidence>
<dbReference type="Gene3D" id="3.30.565.10">
    <property type="entry name" value="Histidine kinase-like ATPase, C-terminal domain"/>
    <property type="match status" value="1"/>
</dbReference>
<dbReference type="EC" id="2.7.13.3" evidence="3"/>
<keyword evidence="22" id="KW-1185">Reference proteome</keyword>
<keyword evidence="15" id="KW-0902">Two-component regulatory system</keyword>
<evidence type="ECO:0000256" key="1">
    <source>
        <dbReference type="ARBA" id="ARBA00000085"/>
    </source>
</evidence>
<dbReference type="AlphaFoldDB" id="A0A6M2BNY1"/>
<evidence type="ECO:0000256" key="3">
    <source>
        <dbReference type="ARBA" id="ARBA00012438"/>
    </source>
</evidence>
<dbReference type="EMBL" id="JAAMOW010000001">
    <property type="protein sequence ID" value="NGY03757.1"/>
    <property type="molecule type" value="Genomic_DNA"/>
</dbReference>
<keyword evidence="6" id="KW-1003">Cell membrane</keyword>
<dbReference type="InterPro" id="IPR005467">
    <property type="entry name" value="His_kinase_dom"/>
</dbReference>
<dbReference type="InterPro" id="IPR013767">
    <property type="entry name" value="PAS_fold"/>
</dbReference>
<evidence type="ECO:0000256" key="16">
    <source>
        <dbReference type="ARBA" id="ARBA00023136"/>
    </source>
</evidence>
<gene>
    <name evidence="21" type="primary">phoR</name>
    <name evidence="21" type="ORF">G7Y85_03195</name>
</gene>
<dbReference type="Pfam" id="PF02518">
    <property type="entry name" value="HATPase_c"/>
    <property type="match status" value="1"/>
</dbReference>
<accession>A0A6M2BNY1</accession>
<evidence type="ECO:0000256" key="10">
    <source>
        <dbReference type="ARBA" id="ARBA00022692"/>
    </source>
</evidence>
<protein>
    <recommendedName>
        <fullName evidence="4">Phosphate regulon sensor protein PhoR</fullName>
        <ecNumber evidence="3">2.7.13.3</ecNumber>
    </recommendedName>
</protein>
<dbReference type="Gene3D" id="1.10.287.130">
    <property type="match status" value="1"/>
</dbReference>
<dbReference type="GO" id="GO:0016036">
    <property type="term" value="P:cellular response to phosphate starvation"/>
    <property type="evidence" value="ECO:0007669"/>
    <property type="project" value="TreeGrafter"/>
</dbReference>
<dbReference type="SMART" id="SM00387">
    <property type="entry name" value="HATPase_c"/>
    <property type="match status" value="1"/>
</dbReference>
<evidence type="ECO:0000256" key="5">
    <source>
        <dbReference type="ARBA" id="ARBA00022448"/>
    </source>
</evidence>
<organism evidence="21 22">
    <name type="scientific">Solimonas terrae</name>
    <dbReference type="NCBI Taxonomy" id="1396819"/>
    <lineage>
        <taxon>Bacteria</taxon>
        <taxon>Pseudomonadati</taxon>
        <taxon>Pseudomonadota</taxon>
        <taxon>Gammaproteobacteria</taxon>
        <taxon>Nevskiales</taxon>
        <taxon>Nevskiaceae</taxon>
        <taxon>Solimonas</taxon>
    </lineage>
</organism>
<dbReference type="PANTHER" id="PTHR45453">
    <property type="entry name" value="PHOSPHATE REGULON SENSOR PROTEIN PHOR"/>
    <property type="match status" value="1"/>
</dbReference>
<dbReference type="InterPro" id="IPR036097">
    <property type="entry name" value="HisK_dim/P_sf"/>
</dbReference>
<evidence type="ECO:0000256" key="6">
    <source>
        <dbReference type="ARBA" id="ARBA00022475"/>
    </source>
</evidence>
<evidence type="ECO:0000313" key="22">
    <source>
        <dbReference type="Proteomes" id="UP000472676"/>
    </source>
</evidence>
<dbReference type="InterPro" id="IPR050351">
    <property type="entry name" value="BphY/WalK/GraS-like"/>
</dbReference>
<dbReference type="NCBIfam" id="TIGR02966">
    <property type="entry name" value="phoR_proteo"/>
    <property type="match status" value="1"/>
</dbReference>
<dbReference type="Proteomes" id="UP000472676">
    <property type="component" value="Unassembled WGS sequence"/>
</dbReference>
<keyword evidence="7" id="KW-0597">Phosphoprotein</keyword>
<evidence type="ECO:0000256" key="11">
    <source>
        <dbReference type="ARBA" id="ARBA00022741"/>
    </source>
</evidence>
<evidence type="ECO:0000256" key="7">
    <source>
        <dbReference type="ARBA" id="ARBA00022553"/>
    </source>
</evidence>
<keyword evidence="9" id="KW-0808">Transferase</keyword>
<keyword evidence="10 19" id="KW-0812">Transmembrane</keyword>
<dbReference type="CDD" id="cd00130">
    <property type="entry name" value="PAS"/>
    <property type="match status" value="1"/>
</dbReference>
<evidence type="ECO:0000256" key="8">
    <source>
        <dbReference type="ARBA" id="ARBA00022592"/>
    </source>
</evidence>
<dbReference type="InterPro" id="IPR036890">
    <property type="entry name" value="HATPase_C_sf"/>
</dbReference>
<dbReference type="SUPFAM" id="SSF55785">
    <property type="entry name" value="PYP-like sensor domain (PAS domain)"/>
    <property type="match status" value="1"/>
</dbReference>
<evidence type="ECO:0000256" key="15">
    <source>
        <dbReference type="ARBA" id="ARBA00023012"/>
    </source>
</evidence>
<dbReference type="SMART" id="SM00091">
    <property type="entry name" value="PAS"/>
    <property type="match status" value="1"/>
</dbReference>
<dbReference type="SUPFAM" id="SSF47384">
    <property type="entry name" value="Homodimeric domain of signal transducing histidine kinase"/>
    <property type="match status" value="1"/>
</dbReference>
<comment type="function">
    <text evidence="17">Member of the two-component regulatory system PhoR/PhoB involved in the phosphate regulon genes expression. PhoR may function as a membrane-associated protein kinase that phosphorylates PhoB in response to environmental signals.</text>
</comment>
<keyword evidence="16 19" id="KW-0472">Membrane</keyword>
<keyword evidence="12 21" id="KW-0418">Kinase</keyword>
<comment type="catalytic activity">
    <reaction evidence="1">
        <text>ATP + protein L-histidine = ADP + protein N-phospho-L-histidine.</text>
        <dbReference type="EC" id="2.7.13.3"/>
    </reaction>
</comment>
<keyword evidence="14 19" id="KW-1133">Transmembrane helix</keyword>
<evidence type="ECO:0000259" key="20">
    <source>
        <dbReference type="PROSITE" id="PS50109"/>
    </source>
</evidence>
<dbReference type="InterPro" id="IPR014310">
    <property type="entry name" value="Sig_transdc_His_kinase_PhoR"/>
</dbReference>
<evidence type="ECO:0000256" key="19">
    <source>
        <dbReference type="SAM" id="Phobius"/>
    </source>
</evidence>
<evidence type="ECO:0000256" key="17">
    <source>
        <dbReference type="ARBA" id="ARBA00025207"/>
    </source>
</evidence>
<dbReference type="Pfam" id="PF00989">
    <property type="entry name" value="PAS"/>
    <property type="match status" value="1"/>
</dbReference>
<dbReference type="GO" id="GO:0006355">
    <property type="term" value="P:regulation of DNA-templated transcription"/>
    <property type="evidence" value="ECO:0007669"/>
    <property type="project" value="InterPro"/>
</dbReference>
<dbReference type="FunFam" id="1.10.287.130:FF:000001">
    <property type="entry name" value="Two-component sensor histidine kinase"/>
    <property type="match status" value="1"/>
</dbReference>
<feature type="domain" description="Histidine kinase" evidence="20">
    <location>
        <begin position="237"/>
        <end position="456"/>
    </location>
</feature>
<dbReference type="PRINTS" id="PR00344">
    <property type="entry name" value="BCTRLSENSOR"/>
</dbReference>
<dbReference type="Gene3D" id="3.30.450.20">
    <property type="entry name" value="PAS domain"/>
    <property type="match status" value="1"/>
</dbReference>
<feature type="compositionally biased region" description="Low complexity" evidence="18">
    <location>
        <begin position="466"/>
        <end position="483"/>
    </location>
</feature>
<dbReference type="GO" id="GO:0006817">
    <property type="term" value="P:phosphate ion transport"/>
    <property type="evidence" value="ECO:0007669"/>
    <property type="project" value="UniProtKB-KW"/>
</dbReference>
<evidence type="ECO:0000256" key="12">
    <source>
        <dbReference type="ARBA" id="ARBA00022777"/>
    </source>
</evidence>
<dbReference type="InterPro" id="IPR035965">
    <property type="entry name" value="PAS-like_dom_sf"/>
</dbReference>
<proteinExistence type="predicted"/>
<dbReference type="Pfam" id="PF00512">
    <property type="entry name" value="HisKA"/>
    <property type="match status" value="1"/>
</dbReference>
<evidence type="ECO:0000256" key="2">
    <source>
        <dbReference type="ARBA" id="ARBA00004236"/>
    </source>
</evidence>
<evidence type="ECO:0000256" key="13">
    <source>
        <dbReference type="ARBA" id="ARBA00022840"/>
    </source>
</evidence>
<dbReference type="InterPro" id="IPR021766">
    <property type="entry name" value="PhoR_N"/>
</dbReference>
<sequence>MTRPARVRSAELQDDSVPDSPTSPPSPYLALLGRAFIRVGLVVGAGLIVGAIFHHPAFGGLIALLVFVCLQLRQLVRLRAWLLAPKRYFLPDATGIWGEVFDLLIDLQRKNRKRKKRLALMLAEFQASTAALPDGAVVLGDRGEISWFNTAARRLLGLRAPQDLGIRIPNLIRHPSFTEFFERGVFEQETEAPSPISRKRLLSLRIIPYGNDQKLLIVRDVSERRQLEAARRDFVANASHELRTPLTVLRGYLDLMDMEAQGSGPLATWHAPVVEMRNQALRMEALVNDMLKLARLEADRASMRDELLQAPMLIGRAVEEARAVSKAQHRFEQNIDSAPLLIGGETEFYSIIINLLTNAVRYTPAGGVIRVSWERLDDGGAQFSVADTGIGIASDDIPRLTERFYRVDVGRSRASGGTGLGLSIVKHALEAFDSRLEIDSEPGVGSTFFCRFPQHRVQLAPQEPVAAGADRSAPAASGQREPH</sequence>
<comment type="caution">
    <text evidence="21">The sequence shown here is derived from an EMBL/GenBank/DDBJ whole genome shotgun (WGS) entry which is preliminary data.</text>
</comment>
<dbReference type="CDD" id="cd00082">
    <property type="entry name" value="HisKA"/>
    <property type="match status" value="1"/>
</dbReference>
<dbReference type="InterPro" id="IPR000014">
    <property type="entry name" value="PAS"/>
</dbReference>
<dbReference type="GO" id="GO:0004721">
    <property type="term" value="F:phosphoprotein phosphatase activity"/>
    <property type="evidence" value="ECO:0007669"/>
    <property type="project" value="InterPro"/>
</dbReference>
<dbReference type="InterPro" id="IPR004358">
    <property type="entry name" value="Sig_transdc_His_kin-like_C"/>
</dbReference>
<feature type="transmembrane region" description="Helical" evidence="19">
    <location>
        <begin position="28"/>
        <end position="50"/>
    </location>
</feature>
<dbReference type="SMART" id="SM00388">
    <property type="entry name" value="HisKA"/>
    <property type="match status" value="1"/>
</dbReference>
<dbReference type="InterPro" id="IPR003661">
    <property type="entry name" value="HisK_dim/P_dom"/>
</dbReference>
<comment type="subcellular location">
    <subcellularLocation>
        <location evidence="2">Cell membrane</location>
    </subcellularLocation>
</comment>
<keyword evidence="5" id="KW-0813">Transport</keyword>
<feature type="region of interest" description="Disordered" evidence="18">
    <location>
        <begin position="464"/>
        <end position="483"/>
    </location>
</feature>
<dbReference type="SUPFAM" id="SSF55874">
    <property type="entry name" value="ATPase domain of HSP90 chaperone/DNA topoisomerase II/histidine kinase"/>
    <property type="match status" value="1"/>
</dbReference>
<evidence type="ECO:0000313" key="21">
    <source>
        <dbReference type="EMBL" id="NGY03757.1"/>
    </source>
</evidence>
<keyword evidence="13" id="KW-0067">ATP-binding</keyword>
<keyword evidence="8" id="KW-0592">Phosphate transport</keyword>
<dbReference type="GO" id="GO:0005524">
    <property type="term" value="F:ATP binding"/>
    <property type="evidence" value="ECO:0007669"/>
    <property type="project" value="UniProtKB-KW"/>
</dbReference>
<dbReference type="Pfam" id="PF11808">
    <property type="entry name" value="PhoR"/>
    <property type="match status" value="1"/>
</dbReference>